<dbReference type="Pfam" id="PF17792">
    <property type="entry name" value="ThiD2"/>
    <property type="match status" value="1"/>
</dbReference>
<evidence type="ECO:0000256" key="9">
    <source>
        <dbReference type="HAMAP-Rule" id="MF_01327"/>
    </source>
</evidence>
<feature type="domain" description="ThiD2" evidence="13">
    <location>
        <begin position="20"/>
        <end position="137"/>
    </location>
</feature>
<evidence type="ECO:0000256" key="1">
    <source>
        <dbReference type="ARBA" id="ARBA00005165"/>
    </source>
</evidence>
<feature type="region of interest" description="Unknown" evidence="9">
    <location>
        <begin position="1"/>
        <end position="132"/>
    </location>
</feature>
<evidence type="ECO:0000256" key="10">
    <source>
        <dbReference type="RuleBase" id="RU003826"/>
    </source>
</evidence>
<feature type="binding site" evidence="9">
    <location>
        <position position="220"/>
    </location>
    <ligand>
        <name>4-amino-2-methyl-5-(diphosphooxymethyl)pyrimidine</name>
        <dbReference type="ChEBI" id="CHEBI:57841"/>
    </ligand>
</feature>
<dbReference type="NCBIfam" id="TIGR00693">
    <property type="entry name" value="thiE"/>
    <property type="match status" value="1"/>
</dbReference>
<dbReference type="RefSeq" id="WP_106220680.1">
    <property type="nucleotide sequence ID" value="NZ_PVWP01000004.1"/>
</dbReference>
<dbReference type="Gene3D" id="3.20.20.70">
    <property type="entry name" value="Aldolase class I"/>
    <property type="match status" value="1"/>
</dbReference>
<feature type="domain" description="Thiamine phosphate synthase/TenI" evidence="12">
    <location>
        <begin position="159"/>
        <end position="338"/>
    </location>
</feature>
<dbReference type="NCBIfam" id="NF002727">
    <property type="entry name" value="PRK02615.1"/>
    <property type="match status" value="1"/>
</dbReference>
<evidence type="ECO:0000256" key="7">
    <source>
        <dbReference type="ARBA" id="ARBA00047851"/>
    </source>
</evidence>
<dbReference type="InterPro" id="IPR036206">
    <property type="entry name" value="ThiamineP_synth_sf"/>
</dbReference>
<comment type="caution">
    <text evidence="14">The sequence shown here is derived from an EMBL/GenBank/DDBJ whole genome shotgun (WGS) entry which is preliminary data.</text>
</comment>
<feature type="binding site" evidence="9">
    <location>
        <position position="315"/>
    </location>
    <ligand>
        <name>2-[(2R,5Z)-2-carboxy-4-methylthiazol-5(2H)-ylidene]ethyl phosphate</name>
        <dbReference type="ChEBI" id="CHEBI:62899"/>
    </ligand>
</feature>
<keyword evidence="5 9" id="KW-0784">Thiamine biosynthesis</keyword>
<dbReference type="Proteomes" id="UP000238218">
    <property type="component" value="Unassembled WGS sequence"/>
</dbReference>
<comment type="similarity">
    <text evidence="9 10">Belongs to the thiamine-phosphate synthase family.</text>
</comment>
<comment type="function">
    <text evidence="9">Condenses 4-methyl-5-(beta-hydroxyethyl)thiazole monophosphate (THZ-P) and 2-methyl-4-amino-5-hydroxymethyl pyrimidine pyrophosphate (HMP-PP) to form thiamine monophosphate (TMP).</text>
</comment>
<dbReference type="InterPro" id="IPR016229">
    <property type="entry name" value="TMP_synthase_cyanobac_bac"/>
</dbReference>
<dbReference type="InterPro" id="IPR041397">
    <property type="entry name" value="ThiD2"/>
</dbReference>
<dbReference type="EMBL" id="PVWP01000004">
    <property type="protein sequence ID" value="PSB37967.1"/>
    <property type="molecule type" value="Genomic_DNA"/>
</dbReference>
<dbReference type="InterPro" id="IPR022998">
    <property type="entry name" value="ThiamineP_synth_TenI"/>
</dbReference>
<evidence type="ECO:0000256" key="4">
    <source>
        <dbReference type="ARBA" id="ARBA00022842"/>
    </source>
</evidence>
<dbReference type="CDD" id="cd00564">
    <property type="entry name" value="TMP_TenI"/>
    <property type="match status" value="1"/>
</dbReference>
<evidence type="ECO:0000313" key="15">
    <source>
        <dbReference type="Proteomes" id="UP000238218"/>
    </source>
</evidence>
<comment type="catalytic activity">
    <reaction evidence="7 9 10">
        <text>2-(2-carboxy-4-methylthiazol-5-yl)ethyl phosphate + 4-amino-2-methyl-5-(diphosphooxymethyl)pyrimidine + 2 H(+) = thiamine phosphate + CO2 + diphosphate</text>
        <dbReference type="Rhea" id="RHEA:47848"/>
        <dbReference type="ChEBI" id="CHEBI:15378"/>
        <dbReference type="ChEBI" id="CHEBI:16526"/>
        <dbReference type="ChEBI" id="CHEBI:33019"/>
        <dbReference type="ChEBI" id="CHEBI:37575"/>
        <dbReference type="ChEBI" id="CHEBI:57841"/>
        <dbReference type="ChEBI" id="CHEBI:62890"/>
        <dbReference type="EC" id="2.5.1.3"/>
    </reaction>
</comment>
<evidence type="ECO:0000259" key="13">
    <source>
        <dbReference type="Pfam" id="PF17792"/>
    </source>
</evidence>
<evidence type="ECO:0000313" key="14">
    <source>
        <dbReference type="EMBL" id="PSB37967.1"/>
    </source>
</evidence>
<feature type="binding site" evidence="9">
    <location>
        <position position="259"/>
    </location>
    <ligand>
        <name>4-amino-2-methyl-5-(diphosphooxymethyl)pyrimidine</name>
        <dbReference type="ChEBI" id="CHEBI:57841"/>
    </ligand>
</feature>
<evidence type="ECO:0000256" key="8">
    <source>
        <dbReference type="ARBA" id="ARBA00047883"/>
    </source>
</evidence>
<keyword evidence="15" id="KW-1185">Reference proteome</keyword>
<accession>A0ABX5FBR9</accession>
<dbReference type="HAMAP" id="MF_01327">
    <property type="entry name" value="TMP_synthase_cyanobact"/>
    <property type="match status" value="1"/>
</dbReference>
<dbReference type="Pfam" id="PF02581">
    <property type="entry name" value="TMP-TENI"/>
    <property type="match status" value="1"/>
</dbReference>
<evidence type="ECO:0000259" key="12">
    <source>
        <dbReference type="Pfam" id="PF02581"/>
    </source>
</evidence>
<keyword evidence="2 9" id="KW-0808">Transferase</keyword>
<evidence type="ECO:0000256" key="6">
    <source>
        <dbReference type="ARBA" id="ARBA00047334"/>
    </source>
</evidence>
<comment type="catalytic activity">
    <reaction evidence="8 9 10">
        <text>2-[(2R,5Z)-2-carboxy-4-methylthiazol-5(2H)-ylidene]ethyl phosphate + 4-amino-2-methyl-5-(diphosphooxymethyl)pyrimidine + 2 H(+) = thiamine phosphate + CO2 + diphosphate</text>
        <dbReference type="Rhea" id="RHEA:47844"/>
        <dbReference type="ChEBI" id="CHEBI:15378"/>
        <dbReference type="ChEBI" id="CHEBI:16526"/>
        <dbReference type="ChEBI" id="CHEBI:33019"/>
        <dbReference type="ChEBI" id="CHEBI:37575"/>
        <dbReference type="ChEBI" id="CHEBI:57841"/>
        <dbReference type="ChEBI" id="CHEBI:62899"/>
        <dbReference type="EC" id="2.5.1.3"/>
    </reaction>
</comment>
<name>A0ABX5FBR9_9CHRO</name>
<comment type="cofactor">
    <cofactor evidence="9">
        <name>Mg(2+)</name>
        <dbReference type="ChEBI" id="CHEBI:18420"/>
    </cofactor>
    <text evidence="9">Binds 1 Mg(2+) ion per subunit.</text>
</comment>
<dbReference type="PIRSF" id="PIRSF000512">
    <property type="entry name" value="TMP_PPase_Cyanobac_prd"/>
    <property type="match status" value="1"/>
</dbReference>
<comment type="catalytic activity">
    <reaction evidence="6 9 10">
        <text>4-methyl-5-(2-phosphooxyethyl)-thiazole + 4-amino-2-methyl-5-(diphosphooxymethyl)pyrimidine + H(+) = thiamine phosphate + diphosphate</text>
        <dbReference type="Rhea" id="RHEA:22328"/>
        <dbReference type="ChEBI" id="CHEBI:15378"/>
        <dbReference type="ChEBI" id="CHEBI:33019"/>
        <dbReference type="ChEBI" id="CHEBI:37575"/>
        <dbReference type="ChEBI" id="CHEBI:57841"/>
        <dbReference type="ChEBI" id="CHEBI:58296"/>
        <dbReference type="EC" id="2.5.1.3"/>
    </reaction>
</comment>
<protein>
    <recommendedName>
        <fullName evidence="9">Thiamine-phosphate synthase</fullName>
        <shortName evidence="9">TP synthase</shortName>
        <shortName evidence="9">TPS</shortName>
        <ecNumber evidence="9">2.5.1.3</ecNumber>
    </recommendedName>
    <alternativeName>
        <fullName evidence="9">Thiamine-phosphate pyrophosphorylase</fullName>
        <shortName evidence="9">TMP pyrophosphorylase</shortName>
        <shortName evidence="9">TMP-PPase</shortName>
    </alternativeName>
</protein>
<feature type="binding site" evidence="9">
    <location>
        <position position="288"/>
    </location>
    <ligand>
        <name>4-amino-2-methyl-5-(diphosphooxymethyl)pyrimidine</name>
        <dbReference type="ChEBI" id="CHEBI:57841"/>
    </ligand>
</feature>
<dbReference type="PANTHER" id="PTHR20857:SF15">
    <property type="entry name" value="THIAMINE-PHOSPHATE SYNTHASE"/>
    <property type="match status" value="1"/>
</dbReference>
<dbReference type="HAMAP" id="MF_00097">
    <property type="entry name" value="TMP_synthase"/>
    <property type="match status" value="1"/>
</dbReference>
<evidence type="ECO:0000256" key="5">
    <source>
        <dbReference type="ARBA" id="ARBA00022977"/>
    </source>
</evidence>
<organism evidence="14 15">
    <name type="scientific">Aphanothece cf. minutissima CCALA 015</name>
    <dbReference type="NCBI Taxonomy" id="2107695"/>
    <lineage>
        <taxon>Bacteria</taxon>
        <taxon>Bacillati</taxon>
        <taxon>Cyanobacteriota</taxon>
        <taxon>Cyanophyceae</taxon>
        <taxon>Oscillatoriophycideae</taxon>
        <taxon>Chroococcales</taxon>
        <taxon>Aphanothecaceae</taxon>
        <taxon>Aphanothece</taxon>
    </lineage>
</organism>
<evidence type="ECO:0000256" key="2">
    <source>
        <dbReference type="ARBA" id="ARBA00022679"/>
    </source>
</evidence>
<keyword evidence="3 9" id="KW-0479">Metal-binding</keyword>
<comment type="pathway">
    <text evidence="1 9 11">Cofactor biosynthesis; thiamine diphosphate biosynthesis; thiamine phosphate from 4-amino-2-methyl-5-diphosphomethylpyrimidine and 4-methyl-5-(2-phosphoethyl)-thiazole: step 1/1.</text>
</comment>
<evidence type="ECO:0000256" key="3">
    <source>
        <dbReference type="ARBA" id="ARBA00022723"/>
    </source>
</evidence>
<proteinExistence type="inferred from homology"/>
<dbReference type="PANTHER" id="PTHR20857">
    <property type="entry name" value="THIAMINE-PHOSPHATE PYROPHOSPHORYLASE"/>
    <property type="match status" value="1"/>
</dbReference>
<dbReference type="SUPFAM" id="SSF51391">
    <property type="entry name" value="Thiamin phosphate synthase"/>
    <property type="match status" value="1"/>
</dbReference>
<feature type="binding site" evidence="9">
    <location>
        <position position="221"/>
    </location>
    <ligand>
        <name>Mg(2+)</name>
        <dbReference type="ChEBI" id="CHEBI:18420"/>
    </ligand>
</feature>
<dbReference type="EC" id="2.5.1.3" evidence="9"/>
<feature type="binding site" evidence="9">
    <location>
        <begin position="185"/>
        <end position="189"/>
    </location>
    <ligand>
        <name>4-amino-2-methyl-5-(diphosphooxymethyl)pyrimidine</name>
        <dbReference type="ChEBI" id="CHEBI:57841"/>
    </ligand>
</feature>
<dbReference type="InterPro" id="IPR013785">
    <property type="entry name" value="Aldolase_TIM"/>
</dbReference>
<feature type="binding site" evidence="9">
    <location>
        <position position="240"/>
    </location>
    <ligand>
        <name>Mg(2+)</name>
        <dbReference type="ChEBI" id="CHEBI:18420"/>
    </ligand>
</feature>
<dbReference type="InterPro" id="IPR034291">
    <property type="entry name" value="TMP_synthase"/>
</dbReference>
<reference evidence="14 15" key="1">
    <citation type="submission" date="2018-03" db="EMBL/GenBank/DDBJ databases">
        <title>The ancient ancestry and fast evolution of plastids.</title>
        <authorList>
            <person name="Moore K.R."/>
            <person name="Magnabosco C."/>
            <person name="Momper L."/>
            <person name="Gold D.A."/>
            <person name="Bosak T."/>
            <person name="Fournier G.P."/>
        </authorList>
    </citation>
    <scope>NUCLEOTIDE SEQUENCE [LARGE SCALE GENOMIC DNA]</scope>
    <source>
        <strain evidence="14 15">CCALA 015</strain>
    </source>
</reference>
<feature type="region of interest" description="Thiamine-phosphate synthase" evidence="9">
    <location>
        <begin position="133"/>
        <end position="359"/>
    </location>
</feature>
<feature type="binding site" evidence="9">
    <location>
        <begin position="285"/>
        <end position="287"/>
    </location>
    <ligand>
        <name>2-[(2R,5Z)-2-carboxy-4-methylthiazol-5(2H)-ylidene]ethyl phosphate</name>
        <dbReference type="ChEBI" id="CHEBI:62899"/>
    </ligand>
</feature>
<gene>
    <name evidence="9" type="primary">thiE</name>
    <name evidence="14" type="ORF">C7B81_07675</name>
</gene>
<evidence type="ECO:0000256" key="11">
    <source>
        <dbReference type="RuleBase" id="RU004253"/>
    </source>
</evidence>
<sequence>MTPPSPVPSQRPVERAAIERLLDANLDRAREGLRVLEDWARFALDRPDLVARTKDLRQRLGRLHRSAYKLARHTASDPAAGLAHPAQAERQDADAVLAANAGRVQEALRVLEEFGRLEDPDLAAEASTIRYALYDLEVDLIQAGRDGDGRRALLRRCHLYLVTSPVDGLEAVVAAALAAGVRLVQYRAKPDPDLEDRHRLEQATALRQLCHRHGALFLVNDRIDLALAVGADGVHLGQGDLPPSVARRLLGPDRLIGRSTHRIEDLRQAVADGCDYVGVGPVNATPTKPGREPVGLAYVTQAAAESPLPFFAIGGIDPGNLAAVRRAGADRVAVVRAITAAADPGAAVAALLAGLEAAA</sequence>
<keyword evidence="4 9" id="KW-0460">Magnesium</keyword>